<dbReference type="EMBL" id="WHVB01000002">
    <property type="protein sequence ID" value="KAF8486392.1"/>
    <property type="molecule type" value="Genomic_DNA"/>
</dbReference>
<comment type="similarity">
    <text evidence="1 2">Belongs to the YPI1 family.</text>
</comment>
<dbReference type="OrthoDB" id="307488at2759"/>
<evidence type="ECO:0000313" key="5">
    <source>
        <dbReference type="Proteomes" id="UP000759537"/>
    </source>
</evidence>
<sequence length="161" mass="17733">MALAQTSPMSREGSHTALVVQNAAEQRDASALTGLDGALAPPAGTLRLRGGPRNGPRVAWDEAVVDNEGLGRKKSKICCIYHRPRRFDESSDEDSSGTESGSDDDDTARPSGQYRRHRHRHHHHVDGEREGDELDHKRVSDRDERNAYERTSPGKGKGKSN</sequence>
<dbReference type="GO" id="GO:0008157">
    <property type="term" value="F:protein phosphatase 1 binding"/>
    <property type="evidence" value="ECO:0007669"/>
    <property type="project" value="TreeGrafter"/>
</dbReference>
<dbReference type="AlphaFoldDB" id="A0A9P5TDT1"/>
<reference evidence="4" key="2">
    <citation type="journal article" date="2020" name="Nat. Commun.">
        <title>Large-scale genome sequencing of mycorrhizal fungi provides insights into the early evolution of symbiotic traits.</title>
        <authorList>
            <person name="Miyauchi S."/>
            <person name="Kiss E."/>
            <person name="Kuo A."/>
            <person name="Drula E."/>
            <person name="Kohler A."/>
            <person name="Sanchez-Garcia M."/>
            <person name="Morin E."/>
            <person name="Andreopoulos B."/>
            <person name="Barry K.W."/>
            <person name="Bonito G."/>
            <person name="Buee M."/>
            <person name="Carver A."/>
            <person name="Chen C."/>
            <person name="Cichocki N."/>
            <person name="Clum A."/>
            <person name="Culley D."/>
            <person name="Crous P.W."/>
            <person name="Fauchery L."/>
            <person name="Girlanda M."/>
            <person name="Hayes R.D."/>
            <person name="Keri Z."/>
            <person name="LaButti K."/>
            <person name="Lipzen A."/>
            <person name="Lombard V."/>
            <person name="Magnuson J."/>
            <person name="Maillard F."/>
            <person name="Murat C."/>
            <person name="Nolan M."/>
            <person name="Ohm R.A."/>
            <person name="Pangilinan J."/>
            <person name="Pereira M.F."/>
            <person name="Perotto S."/>
            <person name="Peter M."/>
            <person name="Pfister S."/>
            <person name="Riley R."/>
            <person name="Sitrit Y."/>
            <person name="Stielow J.B."/>
            <person name="Szollosi G."/>
            <person name="Zifcakova L."/>
            <person name="Stursova M."/>
            <person name="Spatafora J.W."/>
            <person name="Tedersoo L."/>
            <person name="Vaario L.M."/>
            <person name="Yamada A."/>
            <person name="Yan M."/>
            <person name="Wang P."/>
            <person name="Xu J."/>
            <person name="Bruns T."/>
            <person name="Baldrian P."/>
            <person name="Vilgalys R."/>
            <person name="Dunand C."/>
            <person name="Henrissat B."/>
            <person name="Grigoriev I.V."/>
            <person name="Hibbett D."/>
            <person name="Nagy L.G."/>
            <person name="Martin F.M."/>
        </authorList>
    </citation>
    <scope>NUCLEOTIDE SEQUENCE</scope>
    <source>
        <strain evidence="4">Prilba</strain>
    </source>
</reference>
<dbReference type="GO" id="GO:0004865">
    <property type="term" value="F:protein serine/threonine phosphatase inhibitor activity"/>
    <property type="evidence" value="ECO:0007669"/>
    <property type="project" value="UniProtKB-UniRule"/>
</dbReference>
<feature type="compositionally biased region" description="Acidic residues" evidence="3">
    <location>
        <begin position="90"/>
        <end position="106"/>
    </location>
</feature>
<feature type="region of interest" description="Disordered" evidence="3">
    <location>
        <begin position="81"/>
        <end position="161"/>
    </location>
</feature>
<dbReference type="Proteomes" id="UP000759537">
    <property type="component" value="Unassembled WGS sequence"/>
</dbReference>
<name>A0A9P5TDT1_9AGAM</name>
<evidence type="ECO:0000256" key="3">
    <source>
        <dbReference type="SAM" id="MobiDB-lite"/>
    </source>
</evidence>
<comment type="caution">
    <text evidence="4">The sequence shown here is derived from an EMBL/GenBank/DDBJ whole genome shotgun (WGS) entry which is preliminary data.</text>
</comment>
<evidence type="ECO:0000313" key="4">
    <source>
        <dbReference type="EMBL" id="KAF8486392.1"/>
    </source>
</evidence>
<organism evidence="4 5">
    <name type="scientific">Russula ochroleuca</name>
    <dbReference type="NCBI Taxonomy" id="152965"/>
    <lineage>
        <taxon>Eukaryota</taxon>
        <taxon>Fungi</taxon>
        <taxon>Dikarya</taxon>
        <taxon>Basidiomycota</taxon>
        <taxon>Agaricomycotina</taxon>
        <taxon>Agaricomycetes</taxon>
        <taxon>Russulales</taxon>
        <taxon>Russulaceae</taxon>
        <taxon>Russula</taxon>
    </lineage>
</organism>
<feature type="compositionally biased region" description="Basic residues" evidence="3">
    <location>
        <begin position="114"/>
        <end position="124"/>
    </location>
</feature>
<evidence type="ECO:0000256" key="1">
    <source>
        <dbReference type="ARBA" id="ARBA00005605"/>
    </source>
</evidence>
<comment type="subcellular location">
    <subcellularLocation>
        <location evidence="2">Nucleus</location>
    </subcellularLocation>
</comment>
<dbReference type="PANTHER" id="PTHR20835:SF0">
    <property type="entry name" value="E3 UBIQUITIN-PROTEIN LIGASE PPP1R11"/>
    <property type="match status" value="1"/>
</dbReference>
<keyword evidence="2" id="KW-0539">Nucleus</keyword>
<proteinExistence type="inferred from homology"/>
<reference evidence="4" key="1">
    <citation type="submission" date="2019-10" db="EMBL/GenBank/DDBJ databases">
        <authorList>
            <consortium name="DOE Joint Genome Institute"/>
            <person name="Kuo A."/>
            <person name="Miyauchi S."/>
            <person name="Kiss E."/>
            <person name="Drula E."/>
            <person name="Kohler A."/>
            <person name="Sanchez-Garcia M."/>
            <person name="Andreopoulos B."/>
            <person name="Barry K.W."/>
            <person name="Bonito G."/>
            <person name="Buee M."/>
            <person name="Carver A."/>
            <person name="Chen C."/>
            <person name="Cichocki N."/>
            <person name="Clum A."/>
            <person name="Culley D."/>
            <person name="Crous P.W."/>
            <person name="Fauchery L."/>
            <person name="Girlanda M."/>
            <person name="Hayes R."/>
            <person name="Keri Z."/>
            <person name="LaButti K."/>
            <person name="Lipzen A."/>
            <person name="Lombard V."/>
            <person name="Magnuson J."/>
            <person name="Maillard F."/>
            <person name="Morin E."/>
            <person name="Murat C."/>
            <person name="Nolan M."/>
            <person name="Ohm R."/>
            <person name="Pangilinan J."/>
            <person name="Pereira M."/>
            <person name="Perotto S."/>
            <person name="Peter M."/>
            <person name="Riley R."/>
            <person name="Sitrit Y."/>
            <person name="Stielow B."/>
            <person name="Szollosi G."/>
            <person name="Zifcakova L."/>
            <person name="Stursova M."/>
            <person name="Spatafora J.W."/>
            <person name="Tedersoo L."/>
            <person name="Vaario L.-M."/>
            <person name="Yamada A."/>
            <person name="Yan M."/>
            <person name="Wang P."/>
            <person name="Xu J."/>
            <person name="Bruns T."/>
            <person name="Baldrian P."/>
            <person name="Vilgalys R."/>
            <person name="Henrissat B."/>
            <person name="Grigoriev I.V."/>
            <person name="Hibbett D."/>
            <person name="Nagy L.G."/>
            <person name="Martin F.M."/>
        </authorList>
    </citation>
    <scope>NUCLEOTIDE SEQUENCE</scope>
    <source>
        <strain evidence="4">Prilba</strain>
    </source>
</reference>
<dbReference type="PANTHER" id="PTHR20835">
    <property type="entry name" value="E3 UBIQUITIN-PROTEIN LIGASE PPP1R11-RELATED"/>
    <property type="match status" value="1"/>
</dbReference>
<protein>
    <recommendedName>
        <fullName evidence="2">Type 1 phosphatases regulator</fullName>
    </recommendedName>
</protein>
<feature type="compositionally biased region" description="Basic and acidic residues" evidence="3">
    <location>
        <begin position="134"/>
        <end position="148"/>
    </location>
</feature>
<comment type="function">
    <text evidence="2">Regulator of type 1 phosphatases which maintains protein phosphatase activity under strict control.</text>
</comment>
<dbReference type="Pfam" id="PF07491">
    <property type="entry name" value="PPI_Ypi1"/>
    <property type="match status" value="1"/>
</dbReference>
<keyword evidence="5" id="KW-1185">Reference proteome</keyword>
<dbReference type="InterPro" id="IPR011107">
    <property type="entry name" value="PPI_Ypi1"/>
</dbReference>
<gene>
    <name evidence="4" type="ORF">DFH94DRAFT_679083</name>
</gene>
<accession>A0A9P5TDT1</accession>
<feature type="compositionally biased region" description="Low complexity" evidence="3">
    <location>
        <begin position="44"/>
        <end position="57"/>
    </location>
</feature>
<evidence type="ECO:0000256" key="2">
    <source>
        <dbReference type="RuleBase" id="RU367162"/>
    </source>
</evidence>
<dbReference type="GO" id="GO:0005634">
    <property type="term" value="C:nucleus"/>
    <property type="evidence" value="ECO:0007669"/>
    <property type="project" value="UniProtKB-SubCell"/>
</dbReference>
<feature type="region of interest" description="Disordered" evidence="3">
    <location>
        <begin position="1"/>
        <end position="66"/>
    </location>
</feature>